<evidence type="ECO:0000313" key="7">
    <source>
        <dbReference type="Proteomes" id="UP000058660"/>
    </source>
</evidence>
<dbReference type="SUPFAM" id="SSF161098">
    <property type="entry name" value="MetI-like"/>
    <property type="match status" value="1"/>
</dbReference>
<keyword evidence="3 5" id="KW-1133">Transmembrane helix</keyword>
<keyword evidence="4 5" id="KW-0472">Membrane</keyword>
<organism evidence="6 7">
    <name type="scientific">Thermus aquaticus (strain ATCC BAA-2747 / Y51MC23)</name>
    <dbReference type="NCBI Taxonomy" id="498848"/>
    <lineage>
        <taxon>Bacteria</taxon>
        <taxon>Thermotogati</taxon>
        <taxon>Deinococcota</taxon>
        <taxon>Deinococci</taxon>
        <taxon>Thermales</taxon>
        <taxon>Thermaceae</taxon>
        <taxon>Thermus</taxon>
    </lineage>
</organism>
<evidence type="ECO:0000313" key="6">
    <source>
        <dbReference type="EMBL" id="ALJ91119.1"/>
    </source>
</evidence>
<accession>A0ABM5VLV3</accession>
<evidence type="ECO:0000256" key="5">
    <source>
        <dbReference type="SAM" id="Phobius"/>
    </source>
</evidence>
<gene>
    <name evidence="6" type="ORF">TO73_1275</name>
</gene>
<evidence type="ECO:0000256" key="1">
    <source>
        <dbReference type="ARBA" id="ARBA00004141"/>
    </source>
</evidence>
<proteinExistence type="predicted"/>
<dbReference type="PANTHER" id="PTHR43879:SF1">
    <property type="entry name" value="GLUCOSE IMPORT SYSTEM PERMEASE PROTEIN GLCU"/>
    <property type="match status" value="1"/>
</dbReference>
<keyword evidence="7" id="KW-1185">Reference proteome</keyword>
<dbReference type="PANTHER" id="PTHR43879">
    <property type="entry name" value="ABC TRANSPORTER PERMEASE PROTEIN"/>
    <property type="match status" value="1"/>
</dbReference>
<protein>
    <submittedName>
        <fullName evidence="6">Beta-glucoside-regulated ABC transport system, permease component 2, COG0395</fullName>
    </submittedName>
</protein>
<dbReference type="InterPro" id="IPR035906">
    <property type="entry name" value="MetI-like_sf"/>
</dbReference>
<reference evidence="7" key="1">
    <citation type="journal article" date="2015" name="PLoS ONE">
        <title>Complete Genome Sequence of Thermus aquaticus Y51MC23.</title>
        <authorList>
            <person name="Brumm P.J."/>
            <person name="Monsma S."/>
            <person name="Keough B."/>
            <person name="Jasinovica S."/>
            <person name="Ferguson E."/>
            <person name="Schoenfeld T."/>
            <person name="Lodes M."/>
            <person name="Mead D.A."/>
        </authorList>
    </citation>
    <scope>NUCLEOTIDE SEQUENCE [LARGE SCALE GENOMIC DNA]</scope>
    <source>
        <strain evidence="7">BAA-2747 / Y51MC23</strain>
    </source>
</reference>
<feature type="transmembrane region" description="Helical" evidence="5">
    <location>
        <begin position="30"/>
        <end position="52"/>
    </location>
</feature>
<evidence type="ECO:0000256" key="4">
    <source>
        <dbReference type="ARBA" id="ARBA00023136"/>
    </source>
</evidence>
<name>A0ABM5VLV3_THEA5</name>
<sequence>MTLTRPESQPITVALAQLAGGEAVKWNLPMAGAILAALPTLLVYIFLGRYFLRGLLAGSVKG</sequence>
<comment type="subcellular location">
    <subcellularLocation>
        <location evidence="1">Membrane</location>
        <topology evidence="1">Multi-pass membrane protein</topology>
    </subcellularLocation>
</comment>
<evidence type="ECO:0000256" key="3">
    <source>
        <dbReference type="ARBA" id="ARBA00022989"/>
    </source>
</evidence>
<dbReference type="EMBL" id="CP010822">
    <property type="protein sequence ID" value="ALJ91119.1"/>
    <property type="molecule type" value="Genomic_DNA"/>
</dbReference>
<dbReference type="Proteomes" id="UP000058660">
    <property type="component" value="Chromosome"/>
</dbReference>
<evidence type="ECO:0000256" key="2">
    <source>
        <dbReference type="ARBA" id="ARBA00022692"/>
    </source>
</evidence>
<keyword evidence="2 5" id="KW-0812">Transmembrane</keyword>